<evidence type="ECO:0000313" key="2">
    <source>
        <dbReference type="Proteomes" id="UP000010482"/>
    </source>
</evidence>
<dbReference type="KEGG" id="dsl:Dacsa_2108"/>
<protein>
    <submittedName>
        <fullName evidence="1">Uncharacterized protein</fullName>
    </submittedName>
</protein>
<dbReference type="HOGENOM" id="CLU_1913595_0_0_3"/>
<reference evidence="1" key="1">
    <citation type="submission" date="2012-04" db="EMBL/GenBank/DDBJ databases">
        <title>Finished genome of Dactylococcopsis salina PCC 8305.</title>
        <authorList>
            <consortium name="US DOE Joint Genome Institute"/>
            <person name="Gugger M."/>
            <person name="Coursin T."/>
            <person name="Rippka R."/>
            <person name="Tandeau De Marsac N."/>
            <person name="Huntemann M."/>
            <person name="Wei C.-L."/>
            <person name="Han J."/>
            <person name="Detter J.C."/>
            <person name="Han C."/>
            <person name="Tapia R."/>
            <person name="Daligault H."/>
            <person name="Chen A."/>
            <person name="Krypides N."/>
            <person name="Mavromatis K."/>
            <person name="Markowitz V."/>
            <person name="Szeto E."/>
            <person name="Ivanova N."/>
            <person name="Ovchinnikova G."/>
            <person name="Pagani I."/>
            <person name="Pati A."/>
            <person name="Goodwin L."/>
            <person name="Peters L."/>
            <person name="Pitluck S."/>
            <person name="Woyke T."/>
            <person name="Kerfeld C."/>
        </authorList>
    </citation>
    <scope>NUCLEOTIDE SEQUENCE [LARGE SCALE GENOMIC DNA]</scope>
    <source>
        <strain evidence="1">PCC 8305</strain>
    </source>
</reference>
<proteinExistence type="predicted"/>
<dbReference type="RefSeq" id="WP_015229734.1">
    <property type="nucleotide sequence ID" value="NC_019780.1"/>
</dbReference>
<sequence length="132" mass="15008">MGHPALNIPAREKTQQRPPIFVHSCIDDLDLSLEAFRVYSHLSRRWGDGTHDSVGSYSKIGEHCFRSSFPCASKATLKRKAIAAIKELEEYGLIEKHKHQGYDGRDIANSYTLRHRNEMDGDLSGDYSEIFL</sequence>
<keyword evidence="2" id="KW-1185">Reference proteome</keyword>
<dbReference type="EMBL" id="CP003944">
    <property type="protein sequence ID" value="AFZ50741.1"/>
    <property type="molecule type" value="Genomic_DNA"/>
</dbReference>
<name>K9YV01_DACS8</name>
<accession>K9YV01</accession>
<dbReference type="OrthoDB" id="491020at2"/>
<dbReference type="Proteomes" id="UP000010482">
    <property type="component" value="Chromosome"/>
</dbReference>
<dbReference type="eggNOG" id="ENOG502ZNBJ">
    <property type="taxonomic scope" value="Bacteria"/>
</dbReference>
<evidence type="ECO:0000313" key="1">
    <source>
        <dbReference type="EMBL" id="AFZ50741.1"/>
    </source>
</evidence>
<dbReference type="AlphaFoldDB" id="K9YV01"/>
<organism evidence="1 2">
    <name type="scientific">Dactylococcopsis salina (strain PCC 8305)</name>
    <name type="common">Myxobactron salinum</name>
    <dbReference type="NCBI Taxonomy" id="13035"/>
    <lineage>
        <taxon>Bacteria</taxon>
        <taxon>Bacillati</taxon>
        <taxon>Cyanobacteriota</taxon>
        <taxon>Cyanophyceae</taxon>
        <taxon>Nodosilineales</taxon>
        <taxon>Cymatolegaceae</taxon>
        <taxon>Dactylococcopsis</taxon>
    </lineage>
</organism>
<gene>
    <name evidence="1" type="ORF">Dacsa_2108</name>
</gene>